<dbReference type="Proteomes" id="UP000000322">
    <property type="component" value="Chromosome"/>
</dbReference>
<protein>
    <submittedName>
        <fullName evidence="1">Uncharacterized protein</fullName>
    </submittedName>
</protein>
<dbReference type="KEGG" id="ske:Sked_12130"/>
<proteinExistence type="predicted"/>
<evidence type="ECO:0000313" key="1">
    <source>
        <dbReference type="EMBL" id="ACZ21155.1"/>
    </source>
</evidence>
<reference evidence="1 2" key="1">
    <citation type="journal article" date="2009" name="Stand. Genomic Sci.">
        <title>Complete genome sequence of Sanguibacter keddieii type strain (ST-74).</title>
        <authorList>
            <person name="Ivanova N."/>
            <person name="Sikorski J."/>
            <person name="Sims D."/>
            <person name="Brettin T."/>
            <person name="Detter J.C."/>
            <person name="Han C."/>
            <person name="Lapidus A."/>
            <person name="Copeland A."/>
            <person name="Glavina Del Rio T."/>
            <person name="Nolan M."/>
            <person name="Chen F."/>
            <person name="Lucas S."/>
            <person name="Tice H."/>
            <person name="Cheng J.F."/>
            <person name="Bruce D."/>
            <person name="Goodwin L."/>
            <person name="Pitluck S."/>
            <person name="Pati A."/>
            <person name="Mavromatis K."/>
            <person name="Chen A."/>
            <person name="Palaniappan K."/>
            <person name="D'haeseleer P."/>
            <person name="Chain P."/>
            <person name="Bristow J."/>
            <person name="Eisen J.A."/>
            <person name="Markowitz V."/>
            <person name="Hugenholtz P."/>
            <person name="Goker M."/>
            <person name="Pukall R."/>
            <person name="Klenk H.P."/>
            <person name="Kyrpides N.C."/>
        </authorList>
    </citation>
    <scope>NUCLEOTIDE SEQUENCE [LARGE SCALE GENOMIC DNA]</scope>
    <source>
        <strain evidence="2">ATCC 51767 / DSM 10542 / NCFB 3025 / ST-74</strain>
    </source>
</reference>
<dbReference type="EMBL" id="CP001819">
    <property type="protein sequence ID" value="ACZ21155.1"/>
    <property type="molecule type" value="Genomic_DNA"/>
</dbReference>
<dbReference type="AlphaFoldDB" id="D1BE77"/>
<sequence>MSFSRSRHGMIAAMADEVRTAMQELTDPTVEGPMFFIAAVPWTRGVEPGEGKILLEHTTQTLADYATFGQMYDFVSQGYNSLLIGQRIGLMRAGEVTSAWPVDNTGWPWTGTPDEDDAWTFREDPSPGYRRRPTSSRGFIWSHGRLKDVIEAVSSASASDPGETFVIARQCSFQPHWH</sequence>
<organism evidence="1 2">
    <name type="scientific">Sanguibacter keddieii (strain ATCC 51767 / DSM 10542 / NCFB 3025 / ST-74)</name>
    <dbReference type="NCBI Taxonomy" id="446469"/>
    <lineage>
        <taxon>Bacteria</taxon>
        <taxon>Bacillati</taxon>
        <taxon>Actinomycetota</taxon>
        <taxon>Actinomycetes</taxon>
        <taxon>Micrococcales</taxon>
        <taxon>Sanguibacteraceae</taxon>
        <taxon>Sanguibacter</taxon>
    </lineage>
</organism>
<evidence type="ECO:0000313" key="2">
    <source>
        <dbReference type="Proteomes" id="UP000000322"/>
    </source>
</evidence>
<keyword evidence="2" id="KW-1185">Reference proteome</keyword>
<gene>
    <name evidence="1" type="ordered locus">Sked_12130</name>
</gene>
<dbReference type="HOGENOM" id="CLU_1509554_0_0_11"/>
<accession>D1BE77</accession>
<name>D1BE77_SANKS</name>